<comment type="caution">
    <text evidence="16">The sequence shown here is derived from an EMBL/GenBank/DDBJ whole genome shotgun (WGS) entry which is preliminary data.</text>
</comment>
<evidence type="ECO:0000256" key="3">
    <source>
        <dbReference type="ARBA" id="ARBA00004986"/>
    </source>
</evidence>
<dbReference type="Pfam" id="PF22468">
    <property type="entry name" value="ACT_9"/>
    <property type="match status" value="1"/>
</dbReference>
<keyword evidence="11" id="KW-0457">Lysine biosynthesis</keyword>
<keyword evidence="17" id="KW-1185">Reference proteome</keyword>
<comment type="catalytic activity">
    <reaction evidence="12 13">
        <text>L-aspartate + ATP = 4-phospho-L-aspartate + ADP</text>
        <dbReference type="Rhea" id="RHEA:23776"/>
        <dbReference type="ChEBI" id="CHEBI:29991"/>
        <dbReference type="ChEBI" id="CHEBI:30616"/>
        <dbReference type="ChEBI" id="CHEBI:57535"/>
        <dbReference type="ChEBI" id="CHEBI:456216"/>
        <dbReference type="EC" id="2.7.2.4"/>
    </reaction>
</comment>
<keyword evidence="6 13" id="KW-0808">Transferase</keyword>
<keyword evidence="7" id="KW-0547">Nucleotide-binding</keyword>
<proteinExistence type="inferred from homology"/>
<reference evidence="16 17" key="1">
    <citation type="submission" date="2021-01" db="EMBL/GenBank/DDBJ databases">
        <title>Genomic Encyclopedia of Type Strains, Phase IV (KMG-IV): sequencing the most valuable type-strain genomes for metagenomic binning, comparative biology and taxonomic classification.</title>
        <authorList>
            <person name="Goeker M."/>
        </authorList>
    </citation>
    <scope>NUCLEOTIDE SEQUENCE [LARGE SCALE GENOMIC DNA]</scope>
    <source>
        <strain evidence="16 17">DSM 28236</strain>
    </source>
</reference>
<dbReference type="NCBIfam" id="NF006540">
    <property type="entry name" value="PRK09034.1"/>
    <property type="match status" value="1"/>
</dbReference>
<evidence type="ECO:0000256" key="14">
    <source>
        <dbReference type="RuleBase" id="RU004249"/>
    </source>
</evidence>
<evidence type="ECO:0000256" key="8">
    <source>
        <dbReference type="ARBA" id="ARBA00022777"/>
    </source>
</evidence>
<dbReference type="CDD" id="cd04916">
    <property type="entry name" value="ACT_AKiii-YclM-BS_2"/>
    <property type="match status" value="1"/>
</dbReference>
<dbReference type="NCBIfam" id="TIGR00657">
    <property type="entry name" value="asp_kinases"/>
    <property type="match status" value="1"/>
</dbReference>
<dbReference type="InterPro" id="IPR005260">
    <property type="entry name" value="Asp_kin_monofn"/>
</dbReference>
<dbReference type="PANTHER" id="PTHR21499:SF67">
    <property type="entry name" value="ASPARTOKINASE 3"/>
    <property type="match status" value="1"/>
</dbReference>
<dbReference type="Gene3D" id="3.40.1160.10">
    <property type="entry name" value="Acetylglutamate kinase-like"/>
    <property type="match status" value="1"/>
</dbReference>
<dbReference type="EMBL" id="JAFBER010000017">
    <property type="protein sequence ID" value="MBM7646212.1"/>
    <property type="molecule type" value="Genomic_DNA"/>
</dbReference>
<evidence type="ECO:0000256" key="4">
    <source>
        <dbReference type="ARBA" id="ARBA00005139"/>
    </source>
</evidence>
<evidence type="ECO:0000256" key="2">
    <source>
        <dbReference type="ARBA" id="ARBA00004766"/>
    </source>
</evidence>
<dbReference type="GO" id="GO:0004072">
    <property type="term" value="F:aspartate kinase activity"/>
    <property type="evidence" value="ECO:0007669"/>
    <property type="project" value="UniProtKB-EC"/>
</dbReference>
<feature type="domain" description="ACT" evidence="15">
    <location>
        <begin position="389"/>
        <end position="453"/>
    </location>
</feature>
<evidence type="ECO:0000313" key="16">
    <source>
        <dbReference type="EMBL" id="MBM7646212.1"/>
    </source>
</evidence>
<dbReference type="InterPro" id="IPR036393">
    <property type="entry name" value="AceGlu_kinase-like_sf"/>
</dbReference>
<comment type="pathway">
    <text evidence="3 14">Amino-acid biosynthesis; L-methionine biosynthesis via de novo pathway; L-homoserine from L-aspartate: step 1/3.</text>
</comment>
<comment type="function">
    <text evidence="1">Catalyzes the phosphorylation of the beta-carboxyl group of aspartic acid with ATP to yield 4-phospho-L-aspartate, which is involved in the branched biosynthetic pathway leading to the biosynthesis of amino acids threonine, isoleucine and methionine.</text>
</comment>
<dbReference type="InterPro" id="IPR018042">
    <property type="entry name" value="Aspartate_kinase_CS"/>
</dbReference>
<evidence type="ECO:0000256" key="6">
    <source>
        <dbReference type="ARBA" id="ARBA00022679"/>
    </source>
</evidence>
<keyword evidence="9" id="KW-0067">ATP-binding</keyword>
<dbReference type="RefSeq" id="WP_205004103.1">
    <property type="nucleotide sequence ID" value="NZ_JAFBER010000017.1"/>
</dbReference>
<evidence type="ECO:0000256" key="5">
    <source>
        <dbReference type="ARBA" id="ARBA00010122"/>
    </source>
</evidence>
<dbReference type="Gene3D" id="3.30.2130.10">
    <property type="entry name" value="VC0802-like"/>
    <property type="match status" value="1"/>
</dbReference>
<evidence type="ECO:0000259" key="15">
    <source>
        <dbReference type="PROSITE" id="PS51671"/>
    </source>
</evidence>
<dbReference type="InterPro" id="IPR042199">
    <property type="entry name" value="AsparK_Bifunc_asparK/hSer_DH"/>
</dbReference>
<dbReference type="InterPro" id="IPR001341">
    <property type="entry name" value="Asp_kinase"/>
</dbReference>
<evidence type="ECO:0000256" key="13">
    <source>
        <dbReference type="RuleBase" id="RU003448"/>
    </source>
</evidence>
<dbReference type="CDD" id="cd04911">
    <property type="entry name" value="ACT_AKiii-YclM-BS_1"/>
    <property type="match status" value="1"/>
</dbReference>
<dbReference type="InterPro" id="IPR002912">
    <property type="entry name" value="ACT_dom"/>
</dbReference>
<dbReference type="CDD" id="cd04245">
    <property type="entry name" value="AAK_AKiii-YclM-BS"/>
    <property type="match status" value="1"/>
</dbReference>
<evidence type="ECO:0000256" key="10">
    <source>
        <dbReference type="ARBA" id="ARBA00022915"/>
    </source>
</evidence>
<dbReference type="PANTHER" id="PTHR21499">
    <property type="entry name" value="ASPARTATE KINASE"/>
    <property type="match status" value="1"/>
</dbReference>
<dbReference type="PIRSF" id="PIRSF000726">
    <property type="entry name" value="Asp_kin"/>
    <property type="match status" value="1"/>
</dbReference>
<dbReference type="InterPro" id="IPR001048">
    <property type="entry name" value="Asp/Glu/Uridylate_kinase"/>
</dbReference>
<comment type="pathway">
    <text evidence="2 14">Amino-acid biosynthesis; L-lysine biosynthesis via DAP pathway; (S)-tetrahydrodipicolinate from L-aspartate: step 1/4.</text>
</comment>
<dbReference type="Proteomes" id="UP000808914">
    <property type="component" value="Unassembled WGS sequence"/>
</dbReference>
<dbReference type="PROSITE" id="PS00324">
    <property type="entry name" value="ASPARTOKINASE"/>
    <property type="match status" value="1"/>
</dbReference>
<dbReference type="Gene3D" id="1.20.120.1320">
    <property type="entry name" value="Aspartokinase, catalytic domain"/>
    <property type="match status" value="1"/>
</dbReference>
<gene>
    <name evidence="16" type="ORF">JOD45_002438</name>
</gene>
<organism evidence="16 17">
    <name type="scientific">Scopulibacillus daqui</name>
    <dbReference type="NCBI Taxonomy" id="1469162"/>
    <lineage>
        <taxon>Bacteria</taxon>
        <taxon>Bacillati</taxon>
        <taxon>Bacillota</taxon>
        <taxon>Bacilli</taxon>
        <taxon>Bacillales</taxon>
        <taxon>Sporolactobacillaceae</taxon>
        <taxon>Scopulibacillus</taxon>
    </lineage>
</organism>
<evidence type="ECO:0000256" key="1">
    <source>
        <dbReference type="ARBA" id="ARBA00003121"/>
    </source>
</evidence>
<comment type="similarity">
    <text evidence="5 13">Belongs to the aspartokinase family.</text>
</comment>
<sequence>MKIVKFGGSSLATGEQIEKVFNIVTSDPERKIVVVSAPGKRHAQDAKVTDLLIDCAKGYLQFGEAKSSFEAVIERYDLIARELSLSDEIIRNIHDDLLTLLNSDKSRPEKYLDAVKASGEDNNAKLISTYFKQRGIEAHYVNPKEAGLIVSDEPGCAQVLPESYKSLYKLRERSGVLIFPGFFGYNKKGEVVTFSRSGSDITGSILANGTKADLYENFTDVDAVYSVNPAIIANPKELRELTYREMRELSYAGFSVFHDEALMPAFRAGIPVNIKNTNDPSKTGTKIVNEREHTDTPVIGIASDNGFCSIYVSKYLLNREIGFGRRLLHILEDFNLSFEHMPSGIDDISIILRQDQIDRKQEEHIMMRIKDELQADDVKVEYDLAIIMVVGEGMRRNVGTAARASNALAREGVNIEMINQGSSEVSMMFGVKEVDEYRAVQALYEEFFASVPV</sequence>
<evidence type="ECO:0000256" key="7">
    <source>
        <dbReference type="ARBA" id="ARBA00022741"/>
    </source>
</evidence>
<dbReference type="Pfam" id="PF00696">
    <property type="entry name" value="AA_kinase"/>
    <property type="match status" value="1"/>
</dbReference>
<dbReference type="InterPro" id="IPR054352">
    <property type="entry name" value="ACT_Aspartokinase"/>
</dbReference>
<keyword evidence="10" id="KW-0220">Diaminopimelate biosynthesis</keyword>
<keyword evidence="8 13" id="KW-0418">Kinase</keyword>
<dbReference type="InterPro" id="IPR035804">
    <property type="entry name" value="AKIII_YclM_N"/>
</dbReference>
<dbReference type="SUPFAM" id="SSF53633">
    <property type="entry name" value="Carbamate kinase-like"/>
    <property type="match status" value="1"/>
</dbReference>
<evidence type="ECO:0000256" key="11">
    <source>
        <dbReference type="ARBA" id="ARBA00023154"/>
    </source>
</evidence>
<dbReference type="PROSITE" id="PS51671">
    <property type="entry name" value="ACT"/>
    <property type="match status" value="1"/>
</dbReference>
<evidence type="ECO:0000313" key="17">
    <source>
        <dbReference type="Proteomes" id="UP000808914"/>
    </source>
</evidence>
<dbReference type="EC" id="2.7.2.4" evidence="13"/>
<dbReference type="InterPro" id="IPR045865">
    <property type="entry name" value="ACT-like_dom_sf"/>
</dbReference>
<accession>A0ABS2Q1Q4</accession>
<name>A0ABS2Q1Q4_9BACL</name>
<dbReference type="SUPFAM" id="SSF55021">
    <property type="entry name" value="ACT-like"/>
    <property type="match status" value="2"/>
</dbReference>
<evidence type="ECO:0000256" key="12">
    <source>
        <dbReference type="ARBA" id="ARBA00047872"/>
    </source>
</evidence>
<protein>
    <recommendedName>
        <fullName evidence="13">Aspartokinase</fullName>
        <ecNumber evidence="13">2.7.2.4</ecNumber>
    </recommendedName>
</protein>
<comment type="pathway">
    <text evidence="4 14">Amino-acid biosynthesis; L-threonine biosynthesis; L-threonine from L-aspartate: step 1/5.</text>
</comment>
<keyword evidence="14" id="KW-0028">Amino-acid biosynthesis</keyword>
<evidence type="ECO:0000256" key="9">
    <source>
        <dbReference type="ARBA" id="ARBA00022840"/>
    </source>
</evidence>